<dbReference type="RefSeq" id="WP_282198688.1">
    <property type="nucleotide sequence ID" value="NZ_BOQE01000001.1"/>
</dbReference>
<feature type="domain" description="UDP-N-acetylglucosamine 2-epimerase" evidence="1">
    <location>
        <begin position="25"/>
        <end position="369"/>
    </location>
</feature>
<dbReference type="PANTHER" id="PTHR43174">
    <property type="entry name" value="UDP-N-ACETYLGLUCOSAMINE 2-EPIMERASE"/>
    <property type="match status" value="1"/>
</dbReference>
<dbReference type="EMBL" id="BOQE01000001">
    <property type="protein sequence ID" value="GIM45490.1"/>
    <property type="molecule type" value="Genomic_DNA"/>
</dbReference>
<name>A0AAV4LCE7_9BACL</name>
<dbReference type="GO" id="GO:0006047">
    <property type="term" value="P:UDP-N-acetylglucosamine metabolic process"/>
    <property type="evidence" value="ECO:0007669"/>
    <property type="project" value="InterPro"/>
</dbReference>
<reference evidence="2" key="1">
    <citation type="journal article" date="2023" name="Int. J. Syst. Evol. Microbiol.">
        <title>Collibacillus ludicampi gen. nov., sp. nov., a new soil bacterium of the family Alicyclobacillaceae.</title>
        <authorList>
            <person name="Jojima T."/>
            <person name="Ioku Y."/>
            <person name="Fukuta Y."/>
            <person name="Shirasaka N."/>
            <person name="Matsumura Y."/>
            <person name="Mori M."/>
        </authorList>
    </citation>
    <scope>NUCLEOTIDE SEQUENCE</scope>
    <source>
        <strain evidence="2">TP075</strain>
    </source>
</reference>
<comment type="caution">
    <text evidence="2">The sequence shown here is derived from an EMBL/GenBank/DDBJ whole genome shotgun (WGS) entry which is preliminary data.</text>
</comment>
<organism evidence="2 3">
    <name type="scientific">Collibacillus ludicampi</name>
    <dbReference type="NCBI Taxonomy" id="2771369"/>
    <lineage>
        <taxon>Bacteria</taxon>
        <taxon>Bacillati</taxon>
        <taxon>Bacillota</taxon>
        <taxon>Bacilli</taxon>
        <taxon>Bacillales</taxon>
        <taxon>Alicyclobacillaceae</taxon>
        <taxon>Collibacillus</taxon>
    </lineage>
</organism>
<dbReference type="AlphaFoldDB" id="A0AAV4LCE7"/>
<gene>
    <name evidence="2" type="ORF">DNHGIG_10390</name>
</gene>
<dbReference type="CDD" id="cd03786">
    <property type="entry name" value="GTB_UDP-GlcNAc_2-Epimerase"/>
    <property type="match status" value="1"/>
</dbReference>
<proteinExistence type="predicted"/>
<evidence type="ECO:0000313" key="2">
    <source>
        <dbReference type="EMBL" id="GIM45490.1"/>
    </source>
</evidence>
<sequence length="384" mass="43539">MKRKIAVLTGTRAEFGLLRPIISAILQEPALELCLIVTGMHLLETHGLTVHEIEREGFPIQARVSMYSGIEQEAEYYNALSKGVQAIGDVLRAQEPDILLVLGDRLEPLAAVLAAVTLNIPVAHIHGGERINSGHIDESIRHAISKFAHLHFVATKESAERLKKMGEEDWRIYQVGAPGLDSILHREFIDRETICETLGIQSEEPILLCIQHPVILERERAGEQMEVILRALDRVKMQTVIVYPNNDPGSEQMVDVIERYRDRTWLHIFRNIHHDLYLSLLTHTQVFIGNSSSGIIEAPSFRLPFIHIGTRNLGREHAENVIFVDYDTDAIESAIRFALEDQEFHEKLKTCVNPYGDGQASKRIVQLLKKCSLDKKLLQKQMTY</sequence>
<dbReference type="SUPFAM" id="SSF53756">
    <property type="entry name" value="UDP-Glycosyltransferase/glycogen phosphorylase"/>
    <property type="match status" value="1"/>
</dbReference>
<dbReference type="Gene3D" id="3.40.50.2000">
    <property type="entry name" value="Glycogen Phosphorylase B"/>
    <property type="match status" value="2"/>
</dbReference>
<dbReference type="InterPro" id="IPR003331">
    <property type="entry name" value="UDP_GlcNAc_Epimerase_2_dom"/>
</dbReference>
<dbReference type="GO" id="GO:0004553">
    <property type="term" value="F:hydrolase activity, hydrolyzing O-glycosyl compounds"/>
    <property type="evidence" value="ECO:0007669"/>
    <property type="project" value="InterPro"/>
</dbReference>
<evidence type="ECO:0000313" key="3">
    <source>
        <dbReference type="Proteomes" id="UP001057291"/>
    </source>
</evidence>
<dbReference type="InterPro" id="IPR029767">
    <property type="entry name" value="WecB-like"/>
</dbReference>
<evidence type="ECO:0000259" key="1">
    <source>
        <dbReference type="Pfam" id="PF02350"/>
    </source>
</evidence>
<dbReference type="Pfam" id="PF02350">
    <property type="entry name" value="Epimerase_2"/>
    <property type="match status" value="1"/>
</dbReference>
<dbReference type="NCBIfam" id="TIGR03568">
    <property type="entry name" value="NeuC_NnaA"/>
    <property type="match status" value="1"/>
</dbReference>
<dbReference type="Proteomes" id="UP001057291">
    <property type="component" value="Unassembled WGS sequence"/>
</dbReference>
<keyword evidence="3" id="KW-1185">Reference proteome</keyword>
<dbReference type="PANTHER" id="PTHR43174:SF3">
    <property type="entry name" value="UDP-N-ACETYLGLUCOSAMINE 2-EPIMERASE"/>
    <property type="match status" value="1"/>
</dbReference>
<accession>A0AAV4LCE7</accession>
<dbReference type="InterPro" id="IPR020004">
    <property type="entry name" value="UDP-GlcNAc_Epase"/>
</dbReference>
<protein>
    <submittedName>
        <fullName evidence="2">UDP-N-acetyl glucosamine 2-epimerase</fullName>
    </submittedName>
</protein>